<evidence type="ECO:0000313" key="2">
    <source>
        <dbReference type="Proteomes" id="UP000676336"/>
    </source>
</evidence>
<protein>
    <submittedName>
        <fullName evidence="1">Uncharacterized protein</fullName>
    </submittedName>
</protein>
<comment type="caution">
    <text evidence="1">The sequence shown here is derived from an EMBL/GenBank/DDBJ whole genome shotgun (WGS) entry which is preliminary data.</text>
</comment>
<dbReference type="EMBL" id="CAJOBI010316055">
    <property type="protein sequence ID" value="CAF5177100.1"/>
    <property type="molecule type" value="Genomic_DNA"/>
</dbReference>
<sequence>QSESYIEDYQKTASNYIYPVSAEYIKERLIVSNSSDRLDYLRFVAQVNYAITFLIMGRKENLELSVKMIKELKRGLRKKFQQEKMCTVTEIRLQALTDVFGVFGYTDNKPLDKNELDFLSQKFFRLASDVRIKSIDRVLMNNEMVSYCEPIILGDDNQDEKDEFVLLDRVLGNVLRLDKTKFVENVCNNYNRSIEPLTSLMKEIIKKENFPSINEWKESFLLGKYSLNFQYLPVLSFLYSIVFVPCMIKSHPDHGDMFVVTKEIIDKSNSLVKTSVYAVTEEMSDTESIQPVKAIFTDSDVSLKYIYYQLELAKGGNAKADLLNQIALYHRRQAEKIDKTHHLDALRKWDQSKKIYLDALSLNRNHLAALLG</sequence>
<name>A0A8S3HBW9_9BILA</name>
<gene>
    <name evidence="1" type="ORF">SMN809_LOCUS67795</name>
</gene>
<dbReference type="AlphaFoldDB" id="A0A8S3HBW9"/>
<reference evidence="1" key="1">
    <citation type="submission" date="2021-02" db="EMBL/GenBank/DDBJ databases">
        <authorList>
            <person name="Nowell W R."/>
        </authorList>
    </citation>
    <scope>NUCLEOTIDE SEQUENCE</scope>
</reference>
<evidence type="ECO:0000313" key="1">
    <source>
        <dbReference type="EMBL" id="CAF5177100.1"/>
    </source>
</evidence>
<organism evidence="1 2">
    <name type="scientific">Rotaria magnacalcarata</name>
    <dbReference type="NCBI Taxonomy" id="392030"/>
    <lineage>
        <taxon>Eukaryota</taxon>
        <taxon>Metazoa</taxon>
        <taxon>Spiralia</taxon>
        <taxon>Gnathifera</taxon>
        <taxon>Rotifera</taxon>
        <taxon>Eurotatoria</taxon>
        <taxon>Bdelloidea</taxon>
        <taxon>Philodinida</taxon>
        <taxon>Philodinidae</taxon>
        <taxon>Rotaria</taxon>
    </lineage>
</organism>
<dbReference type="Proteomes" id="UP000676336">
    <property type="component" value="Unassembled WGS sequence"/>
</dbReference>
<accession>A0A8S3HBW9</accession>
<feature type="non-terminal residue" evidence="1">
    <location>
        <position position="372"/>
    </location>
</feature>
<proteinExistence type="predicted"/>
<feature type="non-terminal residue" evidence="1">
    <location>
        <position position="1"/>
    </location>
</feature>